<dbReference type="Gene3D" id="1.10.260.40">
    <property type="entry name" value="lambda repressor-like DNA-binding domains"/>
    <property type="match status" value="1"/>
</dbReference>
<dbReference type="PANTHER" id="PTHR46558">
    <property type="entry name" value="TRACRIPTIONAL REGULATORY PROTEIN-RELATED-RELATED"/>
    <property type="match status" value="1"/>
</dbReference>
<evidence type="ECO:0000259" key="4">
    <source>
        <dbReference type="PROSITE" id="PS50943"/>
    </source>
</evidence>
<gene>
    <name evidence="5" type="ORF">H9X91_04920</name>
</gene>
<proteinExistence type="predicted"/>
<evidence type="ECO:0000256" key="2">
    <source>
        <dbReference type="SAM" id="MobiDB-lite"/>
    </source>
</evidence>
<accession>A0ABS2FT40</accession>
<evidence type="ECO:0000313" key="6">
    <source>
        <dbReference type="Proteomes" id="UP000719500"/>
    </source>
</evidence>
<feature type="transmembrane region" description="Helical" evidence="3">
    <location>
        <begin position="159"/>
        <end position="176"/>
    </location>
</feature>
<feature type="region of interest" description="Disordered" evidence="2">
    <location>
        <begin position="1"/>
        <end position="20"/>
    </location>
</feature>
<name>A0ABS2FT40_9FIRM</name>
<evidence type="ECO:0000313" key="5">
    <source>
        <dbReference type="EMBL" id="MBM6850779.1"/>
    </source>
</evidence>
<comment type="caution">
    <text evidence="5">The sequence shown here is derived from an EMBL/GenBank/DDBJ whole genome shotgun (WGS) entry which is preliminary data.</text>
</comment>
<feature type="transmembrane region" description="Helical" evidence="3">
    <location>
        <begin position="86"/>
        <end position="105"/>
    </location>
</feature>
<keyword evidence="6" id="KW-1185">Reference proteome</keyword>
<dbReference type="Pfam" id="PF01381">
    <property type="entry name" value="HTH_3"/>
    <property type="match status" value="1"/>
</dbReference>
<feature type="domain" description="HTH cro/C1-type" evidence="4">
    <location>
        <begin position="8"/>
        <end position="62"/>
    </location>
</feature>
<dbReference type="PROSITE" id="PS50943">
    <property type="entry name" value="HTH_CROC1"/>
    <property type="match status" value="1"/>
</dbReference>
<dbReference type="CDD" id="cd00093">
    <property type="entry name" value="HTH_XRE"/>
    <property type="match status" value="1"/>
</dbReference>
<dbReference type="InterPro" id="IPR010982">
    <property type="entry name" value="Lambda_DNA-bd_dom_sf"/>
</dbReference>
<dbReference type="RefSeq" id="WP_204803118.1">
    <property type="nucleotide sequence ID" value="NZ_JACSNX010000004.1"/>
</dbReference>
<reference evidence="5 6" key="1">
    <citation type="journal article" date="2021" name="Sci. Rep.">
        <title>The distribution of antibiotic resistance genes in chicken gut microbiota commensals.</title>
        <authorList>
            <person name="Juricova H."/>
            <person name="Matiasovicova J."/>
            <person name="Kubasova T."/>
            <person name="Cejkova D."/>
            <person name="Rychlik I."/>
        </authorList>
    </citation>
    <scope>NUCLEOTIDE SEQUENCE [LARGE SCALE GENOMIC DNA]</scope>
    <source>
        <strain evidence="5 6">An411</strain>
    </source>
</reference>
<protein>
    <submittedName>
        <fullName evidence="5">Helix-turn-helix transcriptional regulator</fullName>
    </submittedName>
</protein>
<dbReference type="Proteomes" id="UP000719500">
    <property type="component" value="Unassembled WGS sequence"/>
</dbReference>
<dbReference type="SMART" id="SM00530">
    <property type="entry name" value="HTH_XRE"/>
    <property type="match status" value="1"/>
</dbReference>
<dbReference type="SUPFAM" id="SSF47413">
    <property type="entry name" value="lambda repressor-like DNA-binding domains"/>
    <property type="match status" value="1"/>
</dbReference>
<dbReference type="EMBL" id="JACSNX010000004">
    <property type="protein sequence ID" value="MBM6850779.1"/>
    <property type="molecule type" value="Genomic_DNA"/>
</dbReference>
<sequence length="247" mass="27151">MTTLGQRIREHRRRAGMSQEALARRMDVSRQAVTKWESGQSAPSTENLFRLAELFHTTVDLLLPPGEASPAASARPRPDWRHRAEMTGLVLAGYLIFYLLGRVLWCPMEGSSLLGWLVWNRPGGDGSYLYGWLLSSGLFWWAMALSVLTALLGRYRLSLVTCAYFLLGFLTGFLLGPHPAGAALGHGHYGWACWGFTYLLSLPMGLLAERARRKGVPLRSRSGRLLAAGMVLSAVLPALLVALAKTA</sequence>
<evidence type="ECO:0000256" key="3">
    <source>
        <dbReference type="SAM" id="Phobius"/>
    </source>
</evidence>
<dbReference type="PANTHER" id="PTHR46558:SF4">
    <property type="entry name" value="DNA-BIDING PHAGE PROTEIN"/>
    <property type="match status" value="1"/>
</dbReference>
<feature type="transmembrane region" description="Helical" evidence="3">
    <location>
        <begin position="129"/>
        <end position="152"/>
    </location>
</feature>
<keyword evidence="3" id="KW-0472">Membrane</keyword>
<feature type="transmembrane region" description="Helical" evidence="3">
    <location>
        <begin position="225"/>
        <end position="244"/>
    </location>
</feature>
<organism evidence="5 6">
    <name type="scientific">Oscillibacter valericigenes</name>
    <dbReference type="NCBI Taxonomy" id="351091"/>
    <lineage>
        <taxon>Bacteria</taxon>
        <taxon>Bacillati</taxon>
        <taxon>Bacillota</taxon>
        <taxon>Clostridia</taxon>
        <taxon>Eubacteriales</taxon>
        <taxon>Oscillospiraceae</taxon>
        <taxon>Oscillibacter</taxon>
    </lineage>
</organism>
<feature type="transmembrane region" description="Helical" evidence="3">
    <location>
        <begin position="188"/>
        <end position="205"/>
    </location>
</feature>
<dbReference type="InterPro" id="IPR001387">
    <property type="entry name" value="Cro/C1-type_HTH"/>
</dbReference>
<keyword evidence="1" id="KW-0238">DNA-binding</keyword>
<keyword evidence="3" id="KW-0812">Transmembrane</keyword>
<keyword evidence="3" id="KW-1133">Transmembrane helix</keyword>
<evidence type="ECO:0000256" key="1">
    <source>
        <dbReference type="ARBA" id="ARBA00023125"/>
    </source>
</evidence>